<dbReference type="InterPro" id="IPR031641">
    <property type="entry name" value="PapA_C"/>
</dbReference>
<dbReference type="InterPro" id="IPR023213">
    <property type="entry name" value="CAT-like_dom_sf"/>
</dbReference>
<evidence type="ECO:0000256" key="4">
    <source>
        <dbReference type="ARBA" id="ARBA00006558"/>
    </source>
</evidence>
<evidence type="ECO:0000256" key="11">
    <source>
        <dbReference type="ARBA" id="ARBA00033407"/>
    </source>
</evidence>
<evidence type="ECO:0000256" key="3">
    <source>
        <dbReference type="ARBA" id="ARBA00001907"/>
    </source>
</evidence>
<comment type="caution">
    <text evidence="13">The sequence shown here is derived from an EMBL/GenBank/DDBJ whole genome shotgun (WGS) entry which is preliminary data.</text>
</comment>
<proteinExistence type="inferred from homology"/>
<dbReference type="RefSeq" id="WP_264088626.1">
    <property type="nucleotide sequence ID" value="NZ_JAMPJT010000001.1"/>
</dbReference>
<evidence type="ECO:0000256" key="8">
    <source>
        <dbReference type="ARBA" id="ARBA00023315"/>
    </source>
</evidence>
<evidence type="ECO:0000313" key="13">
    <source>
        <dbReference type="EMBL" id="MCV9877497.1"/>
    </source>
</evidence>
<keyword evidence="7" id="KW-0808">Transferase</keyword>
<dbReference type="EC" id="2.3.1.282" evidence="5"/>
<sequence>MMTFSNSAQELLPNDIKLIRKLTATEAGFAYLHSLAKGTSQVLSHIELNKLLQYEKLVCAARKLFYYHQILRTCIHELGDELWFNEFSEFERINISYTVASKADELDSIFNTELSESLNSSISLWRLHLVNVIGDQVSYIIFSRNHVVSDGFTTSLFFELLLKNLDGFIFEQDKFESLPSFSTASLTPKGFIQSSKLAPPFTFNKFIKLEERKPLFLDLNISKQQSSKLISFAKSNGLTITQLLSALFVKVFCLTMNKESCNLYTAVSLRSNMSDSMQALCMGCHISVVHTVPNVNENNLVSLAKDCGLKLNDAINNWKPSTHSHAFIRQSVLQLVQAKSANGIAITNVGNISSTRFPDRLQPTSMRTVVNRLCGNYAVVLHVLSLNGHLGAAFSWSNIAMNEDDAVKLHKNFLKLMEECD</sequence>
<evidence type="ECO:0000259" key="12">
    <source>
        <dbReference type="Pfam" id="PF16911"/>
    </source>
</evidence>
<keyword evidence="8" id="KW-0012">Acyltransferase</keyword>
<keyword evidence="15" id="KW-1185">Reference proteome</keyword>
<gene>
    <name evidence="13" type="ORF">NC803_01330</name>
    <name evidence="14" type="ORF">NC856_01415</name>
</gene>
<dbReference type="Proteomes" id="UP001165568">
    <property type="component" value="Unassembled WGS sequence"/>
</dbReference>
<dbReference type="GO" id="GO:0016746">
    <property type="term" value="F:acyltransferase activity"/>
    <property type="evidence" value="ECO:0007669"/>
    <property type="project" value="UniProtKB-KW"/>
</dbReference>
<evidence type="ECO:0000256" key="9">
    <source>
        <dbReference type="ARBA" id="ARBA00030465"/>
    </source>
</evidence>
<dbReference type="AlphaFoldDB" id="A0AA41XYY1"/>
<dbReference type="Gene3D" id="3.30.559.10">
    <property type="entry name" value="Chloramphenicol acetyltransferase-like domain"/>
    <property type="match status" value="2"/>
</dbReference>
<evidence type="ECO:0000313" key="15">
    <source>
        <dbReference type="Proteomes" id="UP001165568"/>
    </source>
</evidence>
<reference evidence="13" key="1">
    <citation type="submission" date="2022-04" db="EMBL/GenBank/DDBJ databases">
        <title>Brenneria sp. isolated from walnut trees in Serbia.</title>
        <authorList>
            <person name="Gasic K."/>
            <person name="Zlatkovic N."/>
            <person name="Kuzmanovic N."/>
        </authorList>
    </citation>
    <scope>NUCLEOTIDE SEQUENCE</scope>
    <source>
        <strain evidence="14">KBI 423</strain>
        <strain evidence="13">KBI 447</strain>
    </source>
</reference>
<organism evidence="13 16">
    <name type="scientific">Brenneria izbisi</name>
    <dbReference type="NCBI Taxonomy" id="2939450"/>
    <lineage>
        <taxon>Bacteria</taxon>
        <taxon>Pseudomonadati</taxon>
        <taxon>Pseudomonadota</taxon>
        <taxon>Gammaproteobacteria</taxon>
        <taxon>Enterobacterales</taxon>
        <taxon>Pectobacteriaceae</taxon>
        <taxon>Brenneria</taxon>
    </lineage>
</organism>
<evidence type="ECO:0000256" key="7">
    <source>
        <dbReference type="ARBA" id="ARBA00022679"/>
    </source>
</evidence>
<protein>
    <recommendedName>
        <fullName evidence="6">Phthiocerol/phthiodiolone dimycocerosyl transferase</fullName>
        <ecNumber evidence="5">2.3.1.282</ecNumber>
    </recommendedName>
    <alternativeName>
        <fullName evidence="11">Acyltransferase PapA5</fullName>
    </alternativeName>
    <alternativeName>
        <fullName evidence="9">Phthiocerol/phthiodiolone O-acyltransferase</fullName>
    </alternativeName>
    <alternativeName>
        <fullName evidence="10">Polyketide synthase-associated protein A5</fullName>
    </alternativeName>
</protein>
<dbReference type="EMBL" id="JAMPJU010000001">
    <property type="protein sequence ID" value="MCV9880937.1"/>
    <property type="molecule type" value="Genomic_DNA"/>
</dbReference>
<accession>A0AA41XYY1</accession>
<evidence type="ECO:0000256" key="5">
    <source>
        <dbReference type="ARBA" id="ARBA00012866"/>
    </source>
</evidence>
<evidence type="ECO:0000313" key="16">
    <source>
        <dbReference type="Proteomes" id="UP001165569"/>
    </source>
</evidence>
<comment type="catalytic activity">
    <reaction evidence="1">
        <text>2 a mycocerosyl-[mycocerosic acid synthase] + a phthiocerol = a dimycocerosyl phthiocerol + 2 holo-[mycocerosic acid synthase].</text>
        <dbReference type="EC" id="2.3.1.282"/>
    </reaction>
</comment>
<dbReference type="EMBL" id="JAMPJT010000001">
    <property type="protein sequence ID" value="MCV9877497.1"/>
    <property type="molecule type" value="Genomic_DNA"/>
</dbReference>
<evidence type="ECO:0000256" key="1">
    <source>
        <dbReference type="ARBA" id="ARBA00000026"/>
    </source>
</evidence>
<evidence type="ECO:0000313" key="14">
    <source>
        <dbReference type="EMBL" id="MCV9880937.1"/>
    </source>
</evidence>
<dbReference type="Proteomes" id="UP001165569">
    <property type="component" value="Unassembled WGS sequence"/>
</dbReference>
<dbReference type="SUPFAM" id="SSF52777">
    <property type="entry name" value="CoA-dependent acyltransferases"/>
    <property type="match status" value="2"/>
</dbReference>
<evidence type="ECO:0000256" key="2">
    <source>
        <dbReference type="ARBA" id="ARBA00000625"/>
    </source>
</evidence>
<feature type="domain" description="Phthiocerol/phthiodiolone dimycocerosyl transferase C-terminal" evidence="12">
    <location>
        <begin position="218"/>
        <end position="371"/>
    </location>
</feature>
<comment type="catalytic activity">
    <reaction evidence="2">
        <text>2 a mycocerosyl-[mycocerosic acid synthase] + a phenolphthiocerol = a dimycocerosyl phenolphthiocerol + 2 holo-[mycocerosic acid synthase].</text>
        <dbReference type="EC" id="2.3.1.282"/>
    </reaction>
</comment>
<evidence type="ECO:0000256" key="10">
    <source>
        <dbReference type="ARBA" id="ARBA00032317"/>
    </source>
</evidence>
<name>A0AA41XYY1_9GAMM</name>
<comment type="similarity">
    <text evidence="4">Belongs to the acyltransferase PapA5 family.</text>
</comment>
<evidence type="ECO:0000256" key="6">
    <source>
        <dbReference type="ARBA" id="ARBA00013449"/>
    </source>
</evidence>
<dbReference type="Gene3D" id="3.30.559.30">
    <property type="entry name" value="Nonribosomal peptide synthetase, condensation domain"/>
    <property type="match status" value="1"/>
</dbReference>
<dbReference type="Pfam" id="PF16911">
    <property type="entry name" value="PapA_C"/>
    <property type="match status" value="1"/>
</dbReference>
<comment type="catalytic activity">
    <reaction evidence="3">
        <text>2 a mycocerosyl-[mycocerosic acid synthase] + a phthiodiolone = a dimycocerosyl phthiodiolone + 2 holo-[mycocerosic acid synthase].</text>
        <dbReference type="EC" id="2.3.1.282"/>
    </reaction>
</comment>